<sequence length="164" mass="18001">MSEIKTAKTEPKELFWGTAEDTGFGMLGVEGSGQHMQPMTHFIDRDAKALWFITSLKTDLTRAVGAGAIAHFTLVSKGQDVQICARGKIKKVEDAAKRKELWNPVAGAWFEDQNDPALVLLKLDLEEASIWASTDSAFVFGWEIAKAHAKGEEPDVGTHEVIAF</sequence>
<dbReference type="EMBL" id="JAHUZE010000002">
    <property type="protein sequence ID" value="MBV7378840.1"/>
    <property type="molecule type" value="Genomic_DNA"/>
</dbReference>
<dbReference type="Pfam" id="PF16242">
    <property type="entry name" value="Pyrid_ox_like"/>
    <property type="match status" value="1"/>
</dbReference>
<accession>A0ABS6T1I6</accession>
<name>A0ABS6T1I6_9RHOB</name>
<reference evidence="2 3" key="1">
    <citation type="submission" date="2021-05" db="EMBL/GenBank/DDBJ databases">
        <title>Culturable bacteria isolated from Daya Bay.</title>
        <authorList>
            <person name="Zheng W."/>
            <person name="Yu S."/>
            <person name="Huang Y."/>
        </authorList>
    </citation>
    <scope>NUCLEOTIDE SEQUENCE [LARGE SCALE GENOMIC DNA]</scope>
    <source>
        <strain evidence="2 3">DP4N28-5</strain>
    </source>
</reference>
<proteinExistence type="predicted"/>
<organism evidence="2 3">
    <name type="scientific">Maritimibacter dapengensis</name>
    <dbReference type="NCBI Taxonomy" id="2836868"/>
    <lineage>
        <taxon>Bacteria</taxon>
        <taxon>Pseudomonadati</taxon>
        <taxon>Pseudomonadota</taxon>
        <taxon>Alphaproteobacteria</taxon>
        <taxon>Rhodobacterales</taxon>
        <taxon>Roseobacteraceae</taxon>
        <taxon>Maritimibacter</taxon>
    </lineage>
</organism>
<evidence type="ECO:0000313" key="2">
    <source>
        <dbReference type="EMBL" id="MBV7378840.1"/>
    </source>
</evidence>
<dbReference type="PANTHER" id="PTHR34818">
    <property type="entry name" value="PROTEIN BLI-3"/>
    <property type="match status" value="1"/>
</dbReference>
<feature type="domain" description="General stress protein FMN-binding split barrel" evidence="1">
    <location>
        <begin position="13"/>
        <end position="155"/>
    </location>
</feature>
<gene>
    <name evidence="2" type="ORF">KJP28_07860</name>
</gene>
<comment type="caution">
    <text evidence="2">The sequence shown here is derived from an EMBL/GenBank/DDBJ whole genome shotgun (WGS) entry which is preliminary data.</text>
</comment>
<dbReference type="InterPro" id="IPR052917">
    <property type="entry name" value="Stress-Dev_Protein"/>
</dbReference>
<dbReference type="InterPro" id="IPR038725">
    <property type="entry name" value="YdaG_split_barrel_FMN-bd"/>
</dbReference>
<protein>
    <submittedName>
        <fullName evidence="2">Pyridoxamine 5'-phosphate oxidase family protein</fullName>
    </submittedName>
</protein>
<dbReference type="Proteomes" id="UP000756530">
    <property type="component" value="Unassembled WGS sequence"/>
</dbReference>
<keyword evidence="3" id="KW-1185">Reference proteome</keyword>
<dbReference type="PANTHER" id="PTHR34818:SF1">
    <property type="entry name" value="PROTEIN BLI-3"/>
    <property type="match status" value="1"/>
</dbReference>
<dbReference type="RefSeq" id="WP_218392015.1">
    <property type="nucleotide sequence ID" value="NZ_JAHUZE010000002.1"/>
</dbReference>
<evidence type="ECO:0000313" key="3">
    <source>
        <dbReference type="Proteomes" id="UP000756530"/>
    </source>
</evidence>
<evidence type="ECO:0000259" key="1">
    <source>
        <dbReference type="Pfam" id="PF16242"/>
    </source>
</evidence>